<feature type="compositionally biased region" description="Polar residues" evidence="1">
    <location>
        <begin position="437"/>
        <end position="472"/>
    </location>
</feature>
<feature type="compositionally biased region" description="Basic and acidic residues" evidence="1">
    <location>
        <begin position="372"/>
        <end position="384"/>
    </location>
</feature>
<evidence type="ECO:0000256" key="1">
    <source>
        <dbReference type="SAM" id="MobiDB-lite"/>
    </source>
</evidence>
<feature type="region of interest" description="Disordered" evidence="1">
    <location>
        <begin position="120"/>
        <end position="151"/>
    </location>
</feature>
<feature type="region of interest" description="Disordered" evidence="1">
    <location>
        <begin position="372"/>
        <end position="492"/>
    </location>
</feature>
<feature type="compositionally biased region" description="Polar residues" evidence="1">
    <location>
        <begin position="480"/>
        <end position="492"/>
    </location>
</feature>
<gene>
    <name evidence="2" type="ORF">CBYS24578_00002700</name>
</gene>
<feature type="compositionally biased region" description="Basic and acidic residues" evidence="1">
    <location>
        <begin position="580"/>
        <end position="592"/>
    </location>
</feature>
<feature type="compositionally biased region" description="Polar residues" evidence="1">
    <location>
        <begin position="138"/>
        <end position="147"/>
    </location>
</feature>
<evidence type="ECO:0000313" key="3">
    <source>
        <dbReference type="Proteomes" id="UP000754883"/>
    </source>
</evidence>
<protein>
    <submittedName>
        <fullName evidence="2">Uncharacterized protein</fullName>
    </submittedName>
</protein>
<name>A0A9N9UTU3_9HYPO</name>
<feature type="compositionally biased region" description="Acidic residues" evidence="1">
    <location>
        <begin position="393"/>
        <end position="410"/>
    </location>
</feature>
<dbReference type="Proteomes" id="UP000754883">
    <property type="component" value="Unassembled WGS sequence"/>
</dbReference>
<feature type="compositionally biased region" description="Polar residues" evidence="1">
    <location>
        <begin position="179"/>
        <end position="189"/>
    </location>
</feature>
<evidence type="ECO:0000313" key="2">
    <source>
        <dbReference type="EMBL" id="CAG9999787.1"/>
    </source>
</evidence>
<dbReference type="OrthoDB" id="5379885at2759"/>
<reference evidence="2 3" key="2">
    <citation type="submission" date="2021-10" db="EMBL/GenBank/DDBJ databases">
        <authorList>
            <person name="Piombo E."/>
        </authorList>
    </citation>
    <scope>NUCLEOTIDE SEQUENCE [LARGE SCALE GENOMIC DNA]</scope>
</reference>
<proteinExistence type="predicted"/>
<reference evidence="3" key="1">
    <citation type="submission" date="2019-06" db="EMBL/GenBank/DDBJ databases">
        <authorList>
            <person name="Broberg M."/>
        </authorList>
    </citation>
    <scope>NUCLEOTIDE SEQUENCE [LARGE SCALE GENOMIC DNA]</scope>
</reference>
<dbReference type="AlphaFoldDB" id="A0A9N9UTU3"/>
<comment type="caution">
    <text evidence="2">The sequence shown here is derived from an EMBL/GenBank/DDBJ whole genome shotgun (WGS) entry which is preliminary data.</text>
</comment>
<feature type="region of interest" description="Disordered" evidence="1">
    <location>
        <begin position="170"/>
        <end position="257"/>
    </location>
</feature>
<sequence length="607" mass="66977">MDNFEGTLLVPPDRGQILGRAVWKPRYVIVGRRPTTFPREHQSSPSYSGLMSASRIVNSSSKSSPKALMDEPSIAIFKSKDEAEPIQQWPISCVVDCQVQMLAKRKQSHVLPTLVITLSDKERKRRSSRAGSLLPANKDSNPTSLWFRSTPEEPYPTLQDWARYIMSRKRPMSPDESPITPTSSVTFSPRQRDASDYFPRPGSGPANRSLHHKSSNATYSSGVKERPTTFSSESPSLRSKRSDLSSPSSNFPGSHQVNFGVPSQYYTTVLPTDLPSPVTTTGDFHGDFIEGWTSAQGRTSTMSSPVQGRDSISYHAHKTSLTSSSSPPMPRETILDRAFQMRSMSASEQILPGEEKLSSVARFDALMRDMDEKRKQREAAERSENLAMRSAFEADDSSNTDDSEDTDSDDGNFAPREGQYQPPLVAPSTHRTIGEFPSSSRPGMSRQNLSFHAKATPNSVLQESIHRPQTANEKNRRGTQRAQSTQFLTSPSGAELAAAASGKLPEDALMRLSGDQRQSISSAKRLSFTEFTKRLSSTSSLLLVQTNASGGSSRRSSEIDTSQASVPRTNLKAHCQGPGPRERNRIRDDQEKRCSWRGGMGVEGGFF</sequence>
<keyword evidence="3" id="KW-1185">Reference proteome</keyword>
<organism evidence="2 3">
    <name type="scientific">Clonostachys byssicola</name>
    <dbReference type="NCBI Taxonomy" id="160290"/>
    <lineage>
        <taxon>Eukaryota</taxon>
        <taxon>Fungi</taxon>
        <taxon>Dikarya</taxon>
        <taxon>Ascomycota</taxon>
        <taxon>Pezizomycotina</taxon>
        <taxon>Sordariomycetes</taxon>
        <taxon>Hypocreomycetidae</taxon>
        <taxon>Hypocreales</taxon>
        <taxon>Bionectriaceae</taxon>
        <taxon>Clonostachys</taxon>
    </lineage>
</organism>
<feature type="region of interest" description="Disordered" evidence="1">
    <location>
        <begin position="546"/>
        <end position="592"/>
    </location>
</feature>
<accession>A0A9N9UTU3</accession>
<feature type="compositionally biased region" description="Polar residues" evidence="1">
    <location>
        <begin position="546"/>
        <end position="568"/>
    </location>
</feature>
<dbReference type="EMBL" id="CABFNO020001553">
    <property type="protein sequence ID" value="CAG9999787.1"/>
    <property type="molecule type" value="Genomic_DNA"/>
</dbReference>